<keyword evidence="5" id="KW-0645">Protease</keyword>
<comment type="caution">
    <text evidence="5">The sequence shown here is derived from an EMBL/GenBank/DDBJ whole genome shotgun (WGS) entry which is preliminary data.</text>
</comment>
<reference evidence="5" key="1">
    <citation type="journal article" date="2024" name="Antonie Van Leeuwenhoek">
        <title>Isoptericola haloaureus sp. nov., a dimorphic actinobacterium isolated from mangrove sediments of southeast India, implicating biosaline agricultural significance through nitrogen fixation and salt tolerance genes.</title>
        <authorList>
            <person name="Prathaban M."/>
            <person name="Prathiviraj R."/>
            <person name="Ravichandran M."/>
            <person name="Natarajan S.D."/>
            <person name="Sobanaa M."/>
            <person name="Hari Krishna Kumar S."/>
            <person name="Chandrasekar V."/>
            <person name="Selvin J."/>
        </authorList>
    </citation>
    <scope>NUCLEOTIDE SEQUENCE</scope>
    <source>
        <strain evidence="5">MP1014</strain>
    </source>
</reference>
<dbReference type="InterPro" id="IPR008269">
    <property type="entry name" value="Lon_proteolytic"/>
</dbReference>
<feature type="domain" description="PDZ" evidence="4">
    <location>
        <begin position="193"/>
        <end position="248"/>
    </location>
</feature>
<dbReference type="RefSeq" id="WP_332902358.1">
    <property type="nucleotide sequence ID" value="NZ_JBAGLP010000118.1"/>
</dbReference>
<keyword evidence="5" id="KW-0378">Hydrolase</keyword>
<dbReference type="EC" id="3.4.21.-" evidence="5"/>
<evidence type="ECO:0000259" key="4">
    <source>
        <dbReference type="Pfam" id="PF13180"/>
    </source>
</evidence>
<reference evidence="5" key="2">
    <citation type="submission" date="2024-02" db="EMBL/GenBank/DDBJ databases">
        <authorList>
            <person name="Prathaban M."/>
            <person name="Mythili R."/>
            <person name="Sharmila Devi N."/>
            <person name="Sobanaa M."/>
            <person name="Prathiviraj R."/>
            <person name="Selvin J."/>
        </authorList>
    </citation>
    <scope>NUCLEOTIDE SEQUENCE</scope>
    <source>
        <strain evidence="5">MP1014</strain>
    </source>
</reference>
<dbReference type="InterPro" id="IPR014721">
    <property type="entry name" value="Ribsml_uS5_D2-typ_fold_subgr"/>
</dbReference>
<dbReference type="Pfam" id="PF05362">
    <property type="entry name" value="Lon_C"/>
    <property type="match status" value="1"/>
</dbReference>
<accession>A0ABU7Z8T2</accession>
<evidence type="ECO:0000256" key="2">
    <source>
        <dbReference type="SAM" id="Phobius"/>
    </source>
</evidence>
<organism evidence="5 6">
    <name type="scientific">Isoptericola haloaureus</name>
    <dbReference type="NCBI Taxonomy" id="1542902"/>
    <lineage>
        <taxon>Bacteria</taxon>
        <taxon>Bacillati</taxon>
        <taxon>Actinomycetota</taxon>
        <taxon>Actinomycetes</taxon>
        <taxon>Micrococcales</taxon>
        <taxon>Promicromonosporaceae</taxon>
        <taxon>Isoptericola</taxon>
    </lineage>
</organism>
<dbReference type="InterPro" id="IPR020568">
    <property type="entry name" value="Ribosomal_Su5_D2-typ_SF"/>
</dbReference>
<name>A0ABU7Z8T2_9MICO</name>
<dbReference type="SUPFAM" id="SSF50156">
    <property type="entry name" value="PDZ domain-like"/>
    <property type="match status" value="1"/>
</dbReference>
<feature type="domain" description="Lon proteolytic" evidence="3">
    <location>
        <begin position="281"/>
        <end position="358"/>
    </location>
</feature>
<dbReference type="GO" id="GO:0006508">
    <property type="term" value="P:proteolysis"/>
    <property type="evidence" value="ECO:0007669"/>
    <property type="project" value="UniProtKB-KW"/>
</dbReference>
<dbReference type="Gene3D" id="2.30.42.10">
    <property type="match status" value="1"/>
</dbReference>
<protein>
    <submittedName>
        <fullName evidence="5">S16 family serine protease</fullName>
        <ecNumber evidence="5">3.4.21.-</ecNumber>
    </submittedName>
</protein>
<dbReference type="InterPro" id="IPR036034">
    <property type="entry name" value="PDZ_sf"/>
</dbReference>
<sequence length="394" mass="40326">MSFEDRSHQPYASYGQALAPIDVPRAPEGVPHRRMSPRSMTLVASLLATAILAAVLMVTPAPYAIRTPGPTEDTLGAQDAGDGQSATEVPLIEISGAETYPASGELRLTTVSVFGGPGGDVLFGDVLWGWTSQERSVQPVEAIFPEPITSEEQQEQGQAQMLSSQESATVAALTELGYEVPTTMTVVAAAEGTGAEGVVEEGDVIVALDGEPVDTYPQLLAALDDVTPGDDVVLGVEREGEPADLTVTTGQGDDRALLGVLLDPEYDFPVDVTIQLEDIGGPSAGSMFALGIVDLLTPEDELGGAVVAGTGTVDVDGRIGPIGGIEQKMYGALRDGAGWFLAPSDNCPQVAGHVPDGLGVVSVSTLAEARDAMGAIGAGETSGLPTCEADAAGA</sequence>
<keyword evidence="6" id="KW-1185">Reference proteome</keyword>
<dbReference type="Pfam" id="PF13180">
    <property type="entry name" value="PDZ_2"/>
    <property type="match status" value="1"/>
</dbReference>
<proteinExistence type="predicted"/>
<dbReference type="EMBL" id="JBAGLP010000118">
    <property type="protein sequence ID" value="MEG3615748.1"/>
    <property type="molecule type" value="Genomic_DNA"/>
</dbReference>
<feature type="transmembrane region" description="Helical" evidence="2">
    <location>
        <begin position="42"/>
        <end position="65"/>
    </location>
</feature>
<evidence type="ECO:0000256" key="1">
    <source>
        <dbReference type="SAM" id="MobiDB-lite"/>
    </source>
</evidence>
<evidence type="ECO:0000313" key="5">
    <source>
        <dbReference type="EMBL" id="MEG3615748.1"/>
    </source>
</evidence>
<keyword evidence="2" id="KW-0472">Membrane</keyword>
<dbReference type="GO" id="GO:0008233">
    <property type="term" value="F:peptidase activity"/>
    <property type="evidence" value="ECO:0007669"/>
    <property type="project" value="UniProtKB-KW"/>
</dbReference>
<keyword evidence="2" id="KW-0812">Transmembrane</keyword>
<evidence type="ECO:0000259" key="3">
    <source>
        <dbReference type="Pfam" id="PF05362"/>
    </source>
</evidence>
<dbReference type="Gene3D" id="3.30.230.10">
    <property type="match status" value="1"/>
</dbReference>
<keyword evidence="2" id="KW-1133">Transmembrane helix</keyword>
<dbReference type="InterPro" id="IPR001478">
    <property type="entry name" value="PDZ"/>
</dbReference>
<gene>
    <name evidence="5" type="ORF">V5O49_11495</name>
</gene>
<evidence type="ECO:0000313" key="6">
    <source>
        <dbReference type="Proteomes" id="UP001310387"/>
    </source>
</evidence>
<dbReference type="SUPFAM" id="SSF54211">
    <property type="entry name" value="Ribosomal protein S5 domain 2-like"/>
    <property type="match status" value="1"/>
</dbReference>
<dbReference type="Proteomes" id="UP001310387">
    <property type="component" value="Unassembled WGS sequence"/>
</dbReference>
<feature type="region of interest" description="Disordered" evidence="1">
    <location>
        <begin position="1"/>
        <end position="34"/>
    </location>
</feature>